<dbReference type="InterPro" id="IPR000847">
    <property type="entry name" value="LysR_HTH_N"/>
</dbReference>
<evidence type="ECO:0000256" key="2">
    <source>
        <dbReference type="ARBA" id="ARBA00023015"/>
    </source>
</evidence>
<reference evidence="6" key="1">
    <citation type="submission" date="2017-04" db="EMBL/GenBank/DDBJ databases">
        <title>Unexpected and diverse lifestyles within the genus Limnohabitans.</title>
        <authorList>
            <person name="Kasalicky V."/>
            <person name="Mehrshad M."/>
            <person name="Andrei S.-A."/>
            <person name="Salcher M."/>
            <person name="Kratochvilova H."/>
            <person name="Simek K."/>
            <person name="Ghai R."/>
        </authorList>
    </citation>
    <scope>NUCLEOTIDE SEQUENCE [LARGE SCALE GENOMIC DNA]</scope>
    <source>
        <strain evidence="6">II-D5</strain>
    </source>
</reference>
<evidence type="ECO:0000259" key="5">
    <source>
        <dbReference type="PROSITE" id="PS50931"/>
    </source>
</evidence>
<evidence type="ECO:0000313" key="6">
    <source>
        <dbReference type="EMBL" id="PVE41510.1"/>
    </source>
</evidence>
<dbReference type="PROSITE" id="PS50931">
    <property type="entry name" value="HTH_LYSR"/>
    <property type="match status" value="1"/>
</dbReference>
<keyword evidence="3" id="KW-0238">DNA-binding</keyword>
<dbReference type="Pfam" id="PF00126">
    <property type="entry name" value="HTH_1"/>
    <property type="match status" value="1"/>
</dbReference>
<dbReference type="InterPro" id="IPR036388">
    <property type="entry name" value="WH-like_DNA-bd_sf"/>
</dbReference>
<dbReference type="InterPro" id="IPR036390">
    <property type="entry name" value="WH_DNA-bd_sf"/>
</dbReference>
<sequence>MKQPHLFDKIDLQLIRTLHTLLIERSVSKTAMRQGQQQPAVSVALKRLRELTGDPILVRSGTGMVPTDVGLQMLGPVSQILQSAESLFSPSRVFDPANACETFRIAASDTLDPLFLPSVMARIKSLAPGCRVEVHALSAQAQYAHDLGQGLIDVVIGNWAQPSEELHRAQLFEDDIMCLVSSKHPAVRRGWTQDDWLACEHIAPMPAYPGWRGVIDEHLDRLGLARHIAARCAYFGLMPRMVASSLLVLTTGRHYCQRFLEGDLPSGLALLPCPVPFPKMVYYQLWHERSHNAEAARWLREQVKISALQLSPPTAA</sequence>
<comment type="caution">
    <text evidence="6">The sequence shown here is derived from an EMBL/GenBank/DDBJ whole genome shotgun (WGS) entry which is preliminary data.</text>
</comment>
<dbReference type="SUPFAM" id="SSF53850">
    <property type="entry name" value="Periplasmic binding protein-like II"/>
    <property type="match status" value="1"/>
</dbReference>
<keyword evidence="4" id="KW-0804">Transcription</keyword>
<proteinExistence type="inferred from homology"/>
<evidence type="ECO:0000256" key="3">
    <source>
        <dbReference type="ARBA" id="ARBA00023125"/>
    </source>
</evidence>
<dbReference type="InterPro" id="IPR050389">
    <property type="entry name" value="LysR-type_TF"/>
</dbReference>
<dbReference type="Proteomes" id="UP000037507">
    <property type="component" value="Unassembled WGS sequence"/>
</dbReference>
<dbReference type="PANTHER" id="PTHR30118:SF15">
    <property type="entry name" value="TRANSCRIPTIONAL REGULATORY PROTEIN"/>
    <property type="match status" value="1"/>
</dbReference>
<dbReference type="Gene3D" id="1.10.10.10">
    <property type="entry name" value="Winged helix-like DNA-binding domain superfamily/Winged helix DNA-binding domain"/>
    <property type="match status" value="1"/>
</dbReference>
<evidence type="ECO:0000256" key="1">
    <source>
        <dbReference type="ARBA" id="ARBA00009437"/>
    </source>
</evidence>
<dbReference type="SUPFAM" id="SSF46785">
    <property type="entry name" value="Winged helix' DNA-binding domain"/>
    <property type="match status" value="1"/>
</dbReference>
<evidence type="ECO:0000256" key="4">
    <source>
        <dbReference type="ARBA" id="ARBA00023163"/>
    </source>
</evidence>
<accession>A0A2T7U9X5</accession>
<dbReference type="STRING" id="1293045.H663_16090"/>
<evidence type="ECO:0000313" key="7">
    <source>
        <dbReference type="Proteomes" id="UP000037507"/>
    </source>
</evidence>
<keyword evidence="7" id="KW-1185">Reference proteome</keyword>
<comment type="similarity">
    <text evidence="1">Belongs to the LysR transcriptional regulatory family.</text>
</comment>
<feature type="domain" description="HTH lysR-type" evidence="5">
    <location>
        <begin position="10"/>
        <end position="67"/>
    </location>
</feature>
<dbReference type="EMBL" id="LFYT02000028">
    <property type="protein sequence ID" value="PVE41510.1"/>
    <property type="molecule type" value="Genomic_DNA"/>
</dbReference>
<dbReference type="AlphaFoldDB" id="A0A2T7U9X5"/>
<dbReference type="Pfam" id="PF03466">
    <property type="entry name" value="LysR_substrate"/>
    <property type="match status" value="1"/>
</dbReference>
<gene>
    <name evidence="6" type="ORF">H663_016635</name>
</gene>
<dbReference type="RefSeq" id="WP_053175092.1">
    <property type="nucleotide sequence ID" value="NZ_LFYT02000028.1"/>
</dbReference>
<organism evidence="6 7">
    <name type="scientific">Limnohabitans planktonicus II-D5</name>
    <dbReference type="NCBI Taxonomy" id="1293045"/>
    <lineage>
        <taxon>Bacteria</taxon>
        <taxon>Pseudomonadati</taxon>
        <taxon>Pseudomonadota</taxon>
        <taxon>Betaproteobacteria</taxon>
        <taxon>Burkholderiales</taxon>
        <taxon>Comamonadaceae</taxon>
        <taxon>Limnohabitans</taxon>
    </lineage>
</organism>
<dbReference type="GO" id="GO:0003700">
    <property type="term" value="F:DNA-binding transcription factor activity"/>
    <property type="evidence" value="ECO:0007669"/>
    <property type="project" value="InterPro"/>
</dbReference>
<dbReference type="OrthoDB" id="8924032at2"/>
<name>A0A2T7U9X5_9BURK</name>
<protein>
    <submittedName>
        <fullName evidence="6">LysR family transcriptional regulator</fullName>
    </submittedName>
</protein>
<dbReference type="PANTHER" id="PTHR30118">
    <property type="entry name" value="HTH-TYPE TRANSCRIPTIONAL REGULATOR LEUO-RELATED"/>
    <property type="match status" value="1"/>
</dbReference>
<dbReference type="Gene3D" id="3.40.190.10">
    <property type="entry name" value="Periplasmic binding protein-like II"/>
    <property type="match status" value="2"/>
</dbReference>
<dbReference type="GO" id="GO:0003677">
    <property type="term" value="F:DNA binding"/>
    <property type="evidence" value="ECO:0007669"/>
    <property type="project" value="UniProtKB-KW"/>
</dbReference>
<dbReference type="InterPro" id="IPR005119">
    <property type="entry name" value="LysR_subst-bd"/>
</dbReference>
<keyword evidence="2" id="KW-0805">Transcription regulation</keyword>